<evidence type="ECO:0000256" key="9">
    <source>
        <dbReference type="SAM" id="MobiDB-lite"/>
    </source>
</evidence>
<dbReference type="SUPFAM" id="SSF53335">
    <property type="entry name" value="S-adenosyl-L-methionine-dependent methyltransferases"/>
    <property type="match status" value="1"/>
</dbReference>
<evidence type="ECO:0000256" key="1">
    <source>
        <dbReference type="ARBA" id="ARBA00000903"/>
    </source>
</evidence>
<evidence type="ECO:0000256" key="7">
    <source>
        <dbReference type="ARBA" id="ARBA00022679"/>
    </source>
</evidence>
<evidence type="ECO:0000256" key="5">
    <source>
        <dbReference type="ARBA" id="ARBA00022490"/>
    </source>
</evidence>
<evidence type="ECO:0000256" key="8">
    <source>
        <dbReference type="ARBA" id="ARBA00022691"/>
    </source>
</evidence>
<dbReference type="EC" id="2.1.1.67" evidence="4"/>
<comment type="subcellular location">
    <subcellularLocation>
        <location evidence="2">Cytoplasm</location>
    </subcellularLocation>
</comment>
<evidence type="ECO:0000313" key="11">
    <source>
        <dbReference type="Proteomes" id="UP001347796"/>
    </source>
</evidence>
<dbReference type="FunFam" id="3.40.50.150:FF:000101">
    <property type="entry name" value="Thiopurine S-methyltransferase"/>
    <property type="match status" value="1"/>
</dbReference>
<sequence length="255" mass="29657">MSNEENKRENAATDNSGDSQTKKMKYTEYSLDDWNKRWTDNRIGFHDGVVNPNLEKHFEKMLNGRETITVFLPMCGKTVDIKWLYDKGHTVIGVEFASKPIKDFFDEQGLAYIKEDVKEFNGTLYKSTDGRIKLYNCDFFEFKKNEDVEIDGIFDRAAFVAINRDVRNKYADKIKSLMSAGTQYMLVTMDYDETIHPGPPHFVAEEVIEELYGKECNIKQIDYKDIFQTKPSYASWGLTTMNERVHLINQKESAK</sequence>
<feature type="region of interest" description="Disordered" evidence="9">
    <location>
        <begin position="1"/>
        <end position="22"/>
    </location>
</feature>
<keyword evidence="5" id="KW-0963">Cytoplasm</keyword>
<accession>A0AAN8PZ66</accession>
<organism evidence="10 11">
    <name type="scientific">Patella caerulea</name>
    <name type="common">Rayed Mediterranean limpet</name>
    <dbReference type="NCBI Taxonomy" id="87958"/>
    <lineage>
        <taxon>Eukaryota</taxon>
        <taxon>Metazoa</taxon>
        <taxon>Spiralia</taxon>
        <taxon>Lophotrochozoa</taxon>
        <taxon>Mollusca</taxon>
        <taxon>Gastropoda</taxon>
        <taxon>Patellogastropoda</taxon>
        <taxon>Patelloidea</taxon>
        <taxon>Patellidae</taxon>
        <taxon>Patella</taxon>
    </lineage>
</organism>
<dbReference type="PANTHER" id="PTHR10259:SF11">
    <property type="entry name" value="THIOPURINE S-METHYLTRANSFERASE"/>
    <property type="match status" value="1"/>
</dbReference>
<evidence type="ECO:0000256" key="6">
    <source>
        <dbReference type="ARBA" id="ARBA00022603"/>
    </source>
</evidence>
<dbReference type="InterPro" id="IPR008854">
    <property type="entry name" value="TPMT"/>
</dbReference>
<dbReference type="EMBL" id="JAZGQO010000008">
    <property type="protein sequence ID" value="KAK6179820.1"/>
    <property type="molecule type" value="Genomic_DNA"/>
</dbReference>
<feature type="compositionally biased region" description="Basic and acidic residues" evidence="9">
    <location>
        <begin position="1"/>
        <end position="11"/>
    </location>
</feature>
<proteinExistence type="inferred from homology"/>
<evidence type="ECO:0000256" key="2">
    <source>
        <dbReference type="ARBA" id="ARBA00004496"/>
    </source>
</evidence>
<evidence type="ECO:0000256" key="4">
    <source>
        <dbReference type="ARBA" id="ARBA00011905"/>
    </source>
</evidence>
<reference evidence="10 11" key="1">
    <citation type="submission" date="2024-01" db="EMBL/GenBank/DDBJ databases">
        <title>The genome of the rayed Mediterranean limpet Patella caerulea (Linnaeus, 1758).</title>
        <authorList>
            <person name="Anh-Thu Weber A."/>
            <person name="Halstead-Nussloch G."/>
        </authorList>
    </citation>
    <scope>NUCLEOTIDE SEQUENCE [LARGE SCALE GENOMIC DNA]</scope>
    <source>
        <strain evidence="10">AATW-2023a</strain>
        <tissue evidence="10">Whole specimen</tissue>
    </source>
</reference>
<keyword evidence="8" id="KW-0949">S-adenosyl-L-methionine</keyword>
<dbReference type="Pfam" id="PF05724">
    <property type="entry name" value="TPMT"/>
    <property type="match status" value="1"/>
</dbReference>
<dbReference type="HAMAP" id="MF_00812">
    <property type="entry name" value="Thiopur_methtran"/>
    <property type="match status" value="1"/>
</dbReference>
<keyword evidence="6" id="KW-0489">Methyltransferase</keyword>
<protein>
    <recommendedName>
        <fullName evidence="4">thiopurine S-methyltransferase</fullName>
        <ecNumber evidence="4">2.1.1.67</ecNumber>
    </recommendedName>
</protein>
<comment type="catalytic activity">
    <reaction evidence="1">
        <text>S-adenosyl-L-methionine + a thiopurine = S-adenosyl-L-homocysteine + a thiopurine S-methylether.</text>
        <dbReference type="EC" id="2.1.1.67"/>
    </reaction>
</comment>
<comment type="caution">
    <text evidence="10">The sequence shown here is derived from an EMBL/GenBank/DDBJ whole genome shotgun (WGS) entry which is preliminary data.</text>
</comment>
<dbReference type="AlphaFoldDB" id="A0AAN8PZ66"/>
<evidence type="ECO:0000256" key="3">
    <source>
        <dbReference type="ARBA" id="ARBA00008145"/>
    </source>
</evidence>
<gene>
    <name evidence="10" type="ORF">SNE40_012091</name>
</gene>
<comment type="similarity">
    <text evidence="3">Belongs to the class I-like SAM-binding methyltransferase superfamily. TPMT family.</text>
</comment>
<dbReference type="Proteomes" id="UP001347796">
    <property type="component" value="Unassembled WGS sequence"/>
</dbReference>
<dbReference type="GO" id="GO:0032259">
    <property type="term" value="P:methylation"/>
    <property type="evidence" value="ECO:0007669"/>
    <property type="project" value="UniProtKB-KW"/>
</dbReference>
<evidence type="ECO:0000313" key="10">
    <source>
        <dbReference type="EMBL" id="KAK6179820.1"/>
    </source>
</evidence>
<dbReference type="PROSITE" id="PS51585">
    <property type="entry name" value="SAM_MT_TPMT"/>
    <property type="match status" value="1"/>
</dbReference>
<dbReference type="InterPro" id="IPR025835">
    <property type="entry name" value="Thiopurine_S-MeTrfase"/>
</dbReference>
<dbReference type="Gene3D" id="3.40.50.150">
    <property type="entry name" value="Vaccinia Virus protein VP39"/>
    <property type="match status" value="1"/>
</dbReference>
<keyword evidence="11" id="KW-1185">Reference proteome</keyword>
<keyword evidence="7" id="KW-0808">Transferase</keyword>
<name>A0AAN8PZ66_PATCE</name>
<dbReference type="PIRSF" id="PIRSF023956">
    <property type="entry name" value="Thiopurine_S-methyltransferase"/>
    <property type="match status" value="1"/>
</dbReference>
<dbReference type="PANTHER" id="PTHR10259">
    <property type="entry name" value="THIOPURINE S-METHYLTRANSFERASE"/>
    <property type="match status" value="1"/>
</dbReference>
<dbReference type="GO" id="GO:0008119">
    <property type="term" value="F:thiopurine S-methyltransferase activity"/>
    <property type="evidence" value="ECO:0007669"/>
    <property type="project" value="UniProtKB-EC"/>
</dbReference>
<dbReference type="GO" id="GO:0005737">
    <property type="term" value="C:cytoplasm"/>
    <property type="evidence" value="ECO:0007669"/>
    <property type="project" value="UniProtKB-SubCell"/>
</dbReference>
<dbReference type="InterPro" id="IPR029063">
    <property type="entry name" value="SAM-dependent_MTases_sf"/>
</dbReference>